<keyword evidence="4 7" id="KW-0472">Membrane</keyword>
<accession>A0A6A5TQX5</accession>
<evidence type="ECO:0000256" key="2">
    <source>
        <dbReference type="ARBA" id="ARBA00022692"/>
    </source>
</evidence>
<feature type="transmembrane region" description="Helical" evidence="7">
    <location>
        <begin position="34"/>
        <end position="58"/>
    </location>
</feature>
<feature type="compositionally biased region" description="Polar residues" evidence="6">
    <location>
        <begin position="311"/>
        <end position="327"/>
    </location>
</feature>
<evidence type="ECO:0000256" key="1">
    <source>
        <dbReference type="ARBA" id="ARBA00004141"/>
    </source>
</evidence>
<keyword evidence="3 7" id="KW-1133">Transmembrane helix</keyword>
<dbReference type="PANTHER" id="PTHR33048:SF129">
    <property type="entry name" value="INTEGRAL MEMBRANE PROTEIN-RELATED"/>
    <property type="match status" value="1"/>
</dbReference>
<evidence type="ECO:0000256" key="7">
    <source>
        <dbReference type="SAM" id="Phobius"/>
    </source>
</evidence>
<dbReference type="PANTHER" id="PTHR33048">
    <property type="entry name" value="PTH11-LIKE INTEGRAL MEMBRANE PROTEIN (AFU_ORTHOLOGUE AFUA_5G11245)"/>
    <property type="match status" value="1"/>
</dbReference>
<feature type="compositionally biased region" description="Polar residues" evidence="6">
    <location>
        <begin position="416"/>
        <end position="428"/>
    </location>
</feature>
<evidence type="ECO:0000256" key="5">
    <source>
        <dbReference type="ARBA" id="ARBA00038359"/>
    </source>
</evidence>
<feature type="compositionally biased region" description="Polar residues" evidence="6">
    <location>
        <begin position="347"/>
        <end position="361"/>
    </location>
</feature>
<keyword evidence="10" id="KW-1185">Reference proteome</keyword>
<evidence type="ECO:0000259" key="8">
    <source>
        <dbReference type="Pfam" id="PF20684"/>
    </source>
</evidence>
<dbReference type="Proteomes" id="UP000800035">
    <property type="component" value="Unassembled WGS sequence"/>
</dbReference>
<gene>
    <name evidence="9" type="ORF">CC80DRAFT_566311</name>
</gene>
<evidence type="ECO:0000313" key="9">
    <source>
        <dbReference type="EMBL" id="KAF1955041.1"/>
    </source>
</evidence>
<comment type="subcellular location">
    <subcellularLocation>
        <location evidence="1">Membrane</location>
        <topology evidence="1">Multi-pass membrane protein</topology>
    </subcellularLocation>
</comment>
<dbReference type="Pfam" id="PF20684">
    <property type="entry name" value="Fung_rhodopsin"/>
    <property type="match status" value="1"/>
</dbReference>
<dbReference type="OrthoDB" id="5342292at2759"/>
<evidence type="ECO:0000256" key="4">
    <source>
        <dbReference type="ARBA" id="ARBA00023136"/>
    </source>
</evidence>
<evidence type="ECO:0000256" key="3">
    <source>
        <dbReference type="ARBA" id="ARBA00022989"/>
    </source>
</evidence>
<evidence type="ECO:0000313" key="10">
    <source>
        <dbReference type="Proteomes" id="UP000800035"/>
    </source>
</evidence>
<sequence length="428" mass="46578">MEGCQDPRTLDPNVCPALPPPPGVTPMNPNADTIMPYLIDTVIACLAVVVPAVALRIFTKGYILRRLQVEDYSLLLALVAFAATNGLNVKAQDFGCGKHMWDVSITHVMISFKYINWVSIVYAISVFFVKLALLLQIQRIFAAAQKGHTFWITWALILSNGAFYISVMFAYILQCTPRAKIWNPTIPGKCIDVRVVSMASGVINIMSDVAIFALPVTEVLRLHMPLRRKLGITAVFATGAIACAACVIRFVYVRKLIATMDVTYWAVLAGIWSAVELATAFLCCCFPTFPCFYTWIRGKGRKNSSCAYVSNPTPKSTHTSTNPQSAHQWDEAEEGGGPYIELDEGISSRSEAPTAGDSTENLRGPRSGAIMKTTEIETTSFAADAVSQEDMVLPFDGEAGSLWTSSPRMHGGSPPFTGTGSQASVYTC</sequence>
<feature type="transmembrane region" description="Helical" evidence="7">
    <location>
        <begin position="149"/>
        <end position="173"/>
    </location>
</feature>
<proteinExistence type="inferred from homology"/>
<feature type="region of interest" description="Disordered" evidence="6">
    <location>
        <begin position="311"/>
        <end position="369"/>
    </location>
</feature>
<feature type="region of interest" description="Disordered" evidence="6">
    <location>
        <begin position="1"/>
        <end position="22"/>
    </location>
</feature>
<reference evidence="9" key="1">
    <citation type="journal article" date="2020" name="Stud. Mycol.">
        <title>101 Dothideomycetes genomes: a test case for predicting lifestyles and emergence of pathogens.</title>
        <authorList>
            <person name="Haridas S."/>
            <person name="Albert R."/>
            <person name="Binder M."/>
            <person name="Bloem J."/>
            <person name="Labutti K."/>
            <person name="Salamov A."/>
            <person name="Andreopoulos B."/>
            <person name="Baker S."/>
            <person name="Barry K."/>
            <person name="Bills G."/>
            <person name="Bluhm B."/>
            <person name="Cannon C."/>
            <person name="Castanera R."/>
            <person name="Culley D."/>
            <person name="Daum C."/>
            <person name="Ezra D."/>
            <person name="Gonzalez J."/>
            <person name="Henrissat B."/>
            <person name="Kuo A."/>
            <person name="Liang C."/>
            <person name="Lipzen A."/>
            <person name="Lutzoni F."/>
            <person name="Magnuson J."/>
            <person name="Mondo S."/>
            <person name="Nolan M."/>
            <person name="Ohm R."/>
            <person name="Pangilinan J."/>
            <person name="Park H.-J."/>
            <person name="Ramirez L."/>
            <person name="Alfaro M."/>
            <person name="Sun H."/>
            <person name="Tritt A."/>
            <person name="Yoshinaga Y."/>
            <person name="Zwiers L.-H."/>
            <person name="Turgeon B."/>
            <person name="Goodwin S."/>
            <person name="Spatafora J."/>
            <person name="Crous P."/>
            <person name="Grigoriev I."/>
        </authorList>
    </citation>
    <scope>NUCLEOTIDE SEQUENCE</scope>
    <source>
        <strain evidence="9">CBS 675.92</strain>
    </source>
</reference>
<organism evidence="9 10">
    <name type="scientific">Byssothecium circinans</name>
    <dbReference type="NCBI Taxonomy" id="147558"/>
    <lineage>
        <taxon>Eukaryota</taxon>
        <taxon>Fungi</taxon>
        <taxon>Dikarya</taxon>
        <taxon>Ascomycota</taxon>
        <taxon>Pezizomycotina</taxon>
        <taxon>Dothideomycetes</taxon>
        <taxon>Pleosporomycetidae</taxon>
        <taxon>Pleosporales</taxon>
        <taxon>Massarineae</taxon>
        <taxon>Massarinaceae</taxon>
        <taxon>Byssothecium</taxon>
    </lineage>
</organism>
<protein>
    <recommendedName>
        <fullName evidence="8">Rhodopsin domain-containing protein</fullName>
    </recommendedName>
</protein>
<feature type="transmembrane region" description="Helical" evidence="7">
    <location>
        <begin position="230"/>
        <end position="252"/>
    </location>
</feature>
<dbReference type="EMBL" id="ML976996">
    <property type="protein sequence ID" value="KAF1955041.1"/>
    <property type="molecule type" value="Genomic_DNA"/>
</dbReference>
<name>A0A6A5TQX5_9PLEO</name>
<comment type="similarity">
    <text evidence="5">Belongs to the SAT4 family.</text>
</comment>
<dbReference type="InterPro" id="IPR052337">
    <property type="entry name" value="SAT4-like"/>
</dbReference>
<keyword evidence="2 7" id="KW-0812">Transmembrane</keyword>
<dbReference type="AlphaFoldDB" id="A0A6A5TQX5"/>
<dbReference type="InterPro" id="IPR049326">
    <property type="entry name" value="Rhodopsin_dom_fungi"/>
</dbReference>
<feature type="domain" description="Rhodopsin" evidence="8">
    <location>
        <begin position="55"/>
        <end position="289"/>
    </location>
</feature>
<feature type="region of interest" description="Disordered" evidence="6">
    <location>
        <begin position="403"/>
        <end position="428"/>
    </location>
</feature>
<evidence type="ECO:0000256" key="6">
    <source>
        <dbReference type="SAM" id="MobiDB-lite"/>
    </source>
</evidence>
<dbReference type="GO" id="GO:0016020">
    <property type="term" value="C:membrane"/>
    <property type="evidence" value="ECO:0007669"/>
    <property type="project" value="UniProtKB-SubCell"/>
</dbReference>
<feature type="transmembrane region" description="Helical" evidence="7">
    <location>
        <begin position="114"/>
        <end position="137"/>
    </location>
</feature>
<feature type="transmembrane region" description="Helical" evidence="7">
    <location>
        <begin position="264"/>
        <end position="293"/>
    </location>
</feature>